<comment type="caution">
    <text evidence="1">The sequence shown here is derived from an EMBL/GenBank/DDBJ whole genome shotgun (WGS) entry which is preliminary data.</text>
</comment>
<evidence type="ECO:0000313" key="2">
    <source>
        <dbReference type="Proteomes" id="UP001207918"/>
    </source>
</evidence>
<dbReference type="RefSeq" id="WP_265764370.1">
    <property type="nucleotide sequence ID" value="NZ_JAGGJA010000001.1"/>
</dbReference>
<reference evidence="1 2" key="1">
    <citation type="submission" date="2021-03" db="EMBL/GenBank/DDBJ databases">
        <title>Aliifodinibius sp. nov., a new bacterium isolated from saline soil.</title>
        <authorList>
            <person name="Galisteo C."/>
            <person name="De La Haba R."/>
            <person name="Sanchez-Porro C."/>
            <person name="Ventosa A."/>
        </authorList>
    </citation>
    <scope>NUCLEOTIDE SEQUENCE [LARGE SCALE GENOMIC DNA]</scope>
    <source>
        <strain evidence="1 2">1BSP15-2V2</strain>
    </source>
</reference>
<accession>A0ABT3PIE4</accession>
<evidence type="ECO:0000313" key="1">
    <source>
        <dbReference type="EMBL" id="MCW9705705.1"/>
    </source>
</evidence>
<keyword evidence="2" id="KW-1185">Reference proteome</keyword>
<dbReference type="Proteomes" id="UP001207918">
    <property type="component" value="Unassembled WGS sequence"/>
</dbReference>
<organism evidence="1 2">
    <name type="scientific">Fodinibius salsisoli</name>
    <dbReference type="NCBI Taxonomy" id="2820877"/>
    <lineage>
        <taxon>Bacteria</taxon>
        <taxon>Pseudomonadati</taxon>
        <taxon>Balneolota</taxon>
        <taxon>Balneolia</taxon>
        <taxon>Balneolales</taxon>
        <taxon>Balneolaceae</taxon>
        <taxon>Fodinibius</taxon>
    </lineage>
</organism>
<sequence>MTSEEINKGSRLIKELMGSTIKIDQDDVKDIPLAFLTVEDMKFHLSWKWLMPVVIKVEEEFNVPVTIEGKACTIETESGETFHQEADTKLLAIWHTIVEFLDAQ</sequence>
<proteinExistence type="predicted"/>
<gene>
    <name evidence="1" type="ORF">J6I44_02500</name>
</gene>
<name>A0ABT3PIE4_9BACT</name>
<protein>
    <submittedName>
        <fullName evidence="1">Uncharacterized protein</fullName>
    </submittedName>
</protein>
<dbReference type="EMBL" id="JAGGJA010000001">
    <property type="protein sequence ID" value="MCW9705705.1"/>
    <property type="molecule type" value="Genomic_DNA"/>
</dbReference>